<evidence type="ECO:0000313" key="4">
    <source>
        <dbReference type="Proteomes" id="UP000002572"/>
    </source>
</evidence>
<protein>
    <submittedName>
        <fullName evidence="3">Phosphonate ABC transporter, periplasmic phosphonate-binding protein</fullName>
    </submittedName>
</protein>
<dbReference type="RefSeq" id="WP_013504672.1">
    <property type="nucleotide sequence ID" value="NC_014836.1"/>
</dbReference>
<dbReference type="PANTHER" id="PTHR35841:SF1">
    <property type="entry name" value="PHOSPHONATES-BINDING PERIPLASMIC PROTEIN"/>
    <property type="match status" value="1"/>
</dbReference>
<dbReference type="SUPFAM" id="SSF53850">
    <property type="entry name" value="Periplasmic binding protein-like II"/>
    <property type="match status" value="1"/>
</dbReference>
<evidence type="ECO:0000313" key="3">
    <source>
        <dbReference type="EMBL" id="ADU64783.1"/>
    </source>
</evidence>
<dbReference type="InterPro" id="IPR005770">
    <property type="entry name" value="PhnD"/>
</dbReference>
<dbReference type="GO" id="GO:0043190">
    <property type="term" value="C:ATP-binding cassette (ABC) transporter complex"/>
    <property type="evidence" value="ECO:0007669"/>
    <property type="project" value="InterPro"/>
</dbReference>
<keyword evidence="4" id="KW-1185">Reference proteome</keyword>
<evidence type="ECO:0000256" key="1">
    <source>
        <dbReference type="ARBA" id="ARBA00007162"/>
    </source>
</evidence>
<dbReference type="KEGG" id="din:Selin_0024"/>
<dbReference type="InParanoid" id="E6W4Q5"/>
<dbReference type="NCBIfam" id="TIGR01098">
    <property type="entry name" value="3A0109s03R"/>
    <property type="match status" value="1"/>
</dbReference>
<dbReference type="EMBL" id="CP002432">
    <property type="protein sequence ID" value="ADU64783.1"/>
    <property type="molecule type" value="Genomic_DNA"/>
</dbReference>
<dbReference type="AlphaFoldDB" id="E6W4Q5"/>
<keyword evidence="2" id="KW-0732">Signal</keyword>
<dbReference type="eggNOG" id="COG3221">
    <property type="taxonomic scope" value="Bacteria"/>
</dbReference>
<reference evidence="3 4" key="1">
    <citation type="submission" date="2010-12" db="EMBL/GenBank/DDBJ databases">
        <title>Complete sequence of Desulfurispirillum indicum S5.</title>
        <authorList>
            <consortium name="US DOE Joint Genome Institute"/>
            <person name="Lucas S."/>
            <person name="Copeland A."/>
            <person name="Lapidus A."/>
            <person name="Cheng J.-F."/>
            <person name="Goodwin L."/>
            <person name="Pitluck S."/>
            <person name="Chertkov O."/>
            <person name="Held B."/>
            <person name="Detter J.C."/>
            <person name="Han C."/>
            <person name="Tapia R."/>
            <person name="Land M."/>
            <person name="Hauser L."/>
            <person name="Kyrpides N."/>
            <person name="Ivanova N."/>
            <person name="Mikhailova N."/>
            <person name="Haggblom M."/>
            <person name="Rauschenbach I."/>
            <person name="Bini E."/>
            <person name="Woyke T."/>
        </authorList>
    </citation>
    <scope>NUCLEOTIDE SEQUENCE [LARGE SCALE GENOMIC DNA]</scope>
    <source>
        <strain evidence="4">ATCC BAA-1389 / DSM 22839 / S5</strain>
    </source>
</reference>
<evidence type="ECO:0000256" key="2">
    <source>
        <dbReference type="ARBA" id="ARBA00022729"/>
    </source>
</evidence>
<dbReference type="GO" id="GO:0055085">
    <property type="term" value="P:transmembrane transport"/>
    <property type="evidence" value="ECO:0007669"/>
    <property type="project" value="InterPro"/>
</dbReference>
<dbReference type="Pfam" id="PF12974">
    <property type="entry name" value="Phosphonate-bd"/>
    <property type="match status" value="1"/>
</dbReference>
<dbReference type="Gene3D" id="3.40.190.10">
    <property type="entry name" value="Periplasmic binding protein-like II"/>
    <property type="match status" value="2"/>
</dbReference>
<gene>
    <name evidence="3" type="ordered locus">Selin_0024</name>
</gene>
<dbReference type="PANTHER" id="PTHR35841">
    <property type="entry name" value="PHOSPHONATES-BINDING PERIPLASMIC PROTEIN"/>
    <property type="match status" value="1"/>
</dbReference>
<comment type="similarity">
    <text evidence="1">Belongs to the phosphate/phosphite/phosphonate binding protein family.</text>
</comment>
<dbReference type="Proteomes" id="UP000002572">
    <property type="component" value="Chromosome"/>
</dbReference>
<dbReference type="HOGENOM" id="CLU_051472_6_4_0"/>
<name>E6W4Q5_DESIS</name>
<accession>E6W4Q5</accession>
<dbReference type="PROSITE" id="PS51257">
    <property type="entry name" value="PROKAR_LIPOPROTEIN"/>
    <property type="match status" value="1"/>
</dbReference>
<dbReference type="OrthoDB" id="5393414at2"/>
<proteinExistence type="inferred from homology"/>
<sequence length="309" mass="34963">MGRFPILAVSALLLICGLLSSCERNPSEVNAPSTRIIREETLVIGVLPEKNVFEQRRRYQPLTEYLSDVLHMNVRIKLLDSYGAIARELEEQVIDAAVLGSLNYVLMHERGYVLPVARLVDLTHGADYRSIVFTRHDTGITEDIRSWKDKDIALVHPATLAGALFPRWYLYQSEKIDMSWYFNTVRYMGSHDSVVLAVYNGHAHLGAAKDDVIRAMQSDWPELQEGLLILTISEPVPSNTLSLRSDLADTLLERLQETLVSMHTYQQGITALQQLEASSFVATRDEEFDSLRVMMYELGVDSSHFSFAD</sequence>
<dbReference type="STRING" id="653733.Selin_0024"/>
<organism evidence="3 4">
    <name type="scientific">Desulfurispirillum indicum (strain ATCC BAA-1389 / DSM 22839 / S5)</name>
    <dbReference type="NCBI Taxonomy" id="653733"/>
    <lineage>
        <taxon>Bacteria</taxon>
        <taxon>Pseudomonadati</taxon>
        <taxon>Chrysiogenota</taxon>
        <taxon>Chrysiogenia</taxon>
        <taxon>Chrysiogenales</taxon>
        <taxon>Chrysiogenaceae</taxon>
        <taxon>Desulfurispirillum</taxon>
    </lineage>
</organism>